<keyword evidence="1" id="KW-0812">Transmembrane</keyword>
<dbReference type="Pfam" id="PF26627">
    <property type="entry name" value="MmpB"/>
    <property type="match status" value="1"/>
</dbReference>
<dbReference type="EMBL" id="BMWC01000002">
    <property type="protein sequence ID" value="GGW89373.1"/>
    <property type="molecule type" value="Genomic_DNA"/>
</dbReference>
<dbReference type="Proteomes" id="UP000617743">
    <property type="component" value="Unassembled WGS sequence"/>
</dbReference>
<comment type="caution">
    <text evidence="2">The sequence shown here is derived from an EMBL/GenBank/DDBJ whole genome shotgun (WGS) entry which is preliminary data.</text>
</comment>
<gene>
    <name evidence="2" type="ORF">GCM10010383_18410</name>
</gene>
<feature type="transmembrane region" description="Helical" evidence="1">
    <location>
        <begin position="20"/>
        <end position="41"/>
    </location>
</feature>
<evidence type="ECO:0000256" key="1">
    <source>
        <dbReference type="SAM" id="Phobius"/>
    </source>
</evidence>
<keyword evidence="1" id="KW-1133">Transmembrane helix</keyword>
<protein>
    <submittedName>
        <fullName evidence="2">Uncharacterized protein</fullName>
    </submittedName>
</protein>
<evidence type="ECO:0000313" key="2">
    <source>
        <dbReference type="EMBL" id="GGW89373.1"/>
    </source>
</evidence>
<organism evidence="2 3">
    <name type="scientific">Streptomyces lomondensis</name>
    <dbReference type="NCBI Taxonomy" id="68229"/>
    <lineage>
        <taxon>Bacteria</taxon>
        <taxon>Bacillati</taxon>
        <taxon>Actinomycetota</taxon>
        <taxon>Actinomycetes</taxon>
        <taxon>Kitasatosporales</taxon>
        <taxon>Streptomycetaceae</taxon>
        <taxon>Streptomyces</taxon>
    </lineage>
</organism>
<reference evidence="3" key="1">
    <citation type="journal article" date="2019" name="Int. J. Syst. Evol. Microbiol.">
        <title>The Global Catalogue of Microorganisms (GCM) 10K type strain sequencing project: providing services to taxonomists for standard genome sequencing and annotation.</title>
        <authorList>
            <consortium name="The Broad Institute Genomics Platform"/>
            <consortium name="The Broad Institute Genome Sequencing Center for Infectious Disease"/>
            <person name="Wu L."/>
            <person name="Ma J."/>
        </authorList>
    </citation>
    <scope>NUCLEOTIDE SEQUENCE [LARGE SCALE GENOMIC DNA]</scope>
    <source>
        <strain evidence="3">JCM 4866</strain>
    </source>
</reference>
<dbReference type="NCBIfam" id="NF047320">
    <property type="entry name" value="morpho_MmpB"/>
    <property type="match status" value="1"/>
</dbReference>
<dbReference type="RefSeq" id="WP_267974148.1">
    <property type="nucleotide sequence ID" value="NZ_BMWC01000002.1"/>
</dbReference>
<dbReference type="InterPro" id="IPR058070">
    <property type="entry name" value="MmpB-like"/>
</dbReference>
<evidence type="ECO:0000313" key="3">
    <source>
        <dbReference type="Proteomes" id="UP000617743"/>
    </source>
</evidence>
<accession>A0ABQ2X0H6</accession>
<keyword evidence="3" id="KW-1185">Reference proteome</keyword>
<sequence>MLWSDPENEPPEDLRDTQNMLRRLSVLLALAMVLAMLVIGVR</sequence>
<name>A0ABQ2X0H6_9ACTN</name>
<keyword evidence="1" id="KW-0472">Membrane</keyword>
<proteinExistence type="predicted"/>